<proteinExistence type="predicted"/>
<feature type="compositionally biased region" description="Basic and acidic residues" evidence="1">
    <location>
        <begin position="56"/>
        <end position="70"/>
    </location>
</feature>
<dbReference type="EMBL" id="VSSQ01009900">
    <property type="protein sequence ID" value="MPM42894.1"/>
    <property type="molecule type" value="Genomic_DNA"/>
</dbReference>
<gene>
    <name evidence="2" type="ORF">SDC9_89566</name>
</gene>
<dbReference type="AlphaFoldDB" id="A0A644ZZA6"/>
<protein>
    <submittedName>
        <fullName evidence="2">Uncharacterized protein</fullName>
    </submittedName>
</protein>
<feature type="region of interest" description="Disordered" evidence="1">
    <location>
        <begin position="1"/>
        <end position="80"/>
    </location>
</feature>
<evidence type="ECO:0000313" key="2">
    <source>
        <dbReference type="EMBL" id="MPM42894.1"/>
    </source>
</evidence>
<accession>A0A644ZZA6</accession>
<feature type="compositionally biased region" description="Basic and acidic residues" evidence="1">
    <location>
        <begin position="11"/>
        <end position="25"/>
    </location>
</feature>
<sequence>MSGCADVEQAGFERESDGETRHDQRGGLIEHLGELIAGAEPRRDQRLKPLSCCGRIETKEQDKPKEKPETDGGDAGKQTDKPAALKKTFLIHALCASLSVTCRLAPAI</sequence>
<name>A0A644ZZA6_9ZZZZ</name>
<evidence type="ECO:0000256" key="1">
    <source>
        <dbReference type="SAM" id="MobiDB-lite"/>
    </source>
</evidence>
<reference evidence="2" key="1">
    <citation type="submission" date="2019-08" db="EMBL/GenBank/DDBJ databases">
        <authorList>
            <person name="Kucharzyk K."/>
            <person name="Murdoch R.W."/>
            <person name="Higgins S."/>
            <person name="Loffler F."/>
        </authorList>
    </citation>
    <scope>NUCLEOTIDE SEQUENCE</scope>
</reference>
<organism evidence="2">
    <name type="scientific">bioreactor metagenome</name>
    <dbReference type="NCBI Taxonomy" id="1076179"/>
    <lineage>
        <taxon>unclassified sequences</taxon>
        <taxon>metagenomes</taxon>
        <taxon>ecological metagenomes</taxon>
    </lineage>
</organism>
<comment type="caution">
    <text evidence="2">The sequence shown here is derived from an EMBL/GenBank/DDBJ whole genome shotgun (WGS) entry which is preliminary data.</text>
</comment>